<protein>
    <submittedName>
        <fullName evidence="1">Uncharacterized protein</fullName>
    </submittedName>
</protein>
<reference evidence="1 2" key="2">
    <citation type="submission" date="2018-01" db="EMBL/GenBank/DDBJ databases">
        <title>Genomic study of Klebsiella pneumoniae.</title>
        <authorList>
            <person name="Yang Y."/>
            <person name="Bicalho R."/>
        </authorList>
    </citation>
    <scope>NUCLEOTIDE SEQUENCE [LARGE SCALE GENOMIC DNA]</scope>
    <source>
        <strain evidence="1 2">A2</strain>
    </source>
</reference>
<dbReference type="Proteomes" id="UP000234661">
    <property type="component" value="Unassembled WGS sequence"/>
</dbReference>
<name>A0A2J4ZW12_9ENTR</name>
<proteinExistence type="predicted"/>
<dbReference type="EMBL" id="PIET01000103">
    <property type="protein sequence ID" value="PLM67210.1"/>
    <property type="molecule type" value="Genomic_DNA"/>
</dbReference>
<comment type="caution">
    <text evidence="1">The sequence shown here is derived from an EMBL/GenBank/DDBJ whole genome shotgun (WGS) entry which is preliminary data.</text>
</comment>
<evidence type="ECO:0000313" key="2">
    <source>
        <dbReference type="Proteomes" id="UP000234661"/>
    </source>
</evidence>
<dbReference type="AlphaFoldDB" id="A0A2J4ZW12"/>
<accession>A0A2J4ZW12</accession>
<evidence type="ECO:0000313" key="1">
    <source>
        <dbReference type="EMBL" id="PLM67210.1"/>
    </source>
</evidence>
<sequence>MKVIKYWKVQLLQLSQPSSIISARNLVETMLFEGFSKEKPYIKLGSGVNIELFTAPDSLETRIFRDHLIDGVRCIPVCEGDDEIDGSREEQTKPPSREAMIEYIKQAIGEGYQPKIGHELIGKPDLLWQLHDEAVDYEYRACWLWYQNGHGFHETFSVPEKIHDHSCVNCFADKGPCLGKCYVSDVNKARSSSFEDVVKPVIKWLNENANPHTSVSIDATSAHLLTGEIGIHTEEFIKD</sequence>
<gene>
    <name evidence="1" type="ORF">CWM85_06485</name>
</gene>
<organism evidence="1 2">
    <name type="scientific">Klebsiella michiganensis</name>
    <dbReference type="NCBI Taxonomy" id="1134687"/>
    <lineage>
        <taxon>Bacteria</taxon>
        <taxon>Pseudomonadati</taxon>
        <taxon>Pseudomonadota</taxon>
        <taxon>Gammaproteobacteria</taxon>
        <taxon>Enterobacterales</taxon>
        <taxon>Enterobacteriaceae</taxon>
        <taxon>Klebsiella/Raoultella group</taxon>
        <taxon>Klebsiella</taxon>
    </lineage>
</organism>
<reference evidence="1 2" key="1">
    <citation type="submission" date="2017-11" db="EMBL/GenBank/DDBJ databases">
        <authorList>
            <person name="Han C.G."/>
        </authorList>
    </citation>
    <scope>NUCLEOTIDE SEQUENCE [LARGE SCALE GENOMIC DNA]</scope>
    <source>
        <strain evidence="1 2">A2</strain>
    </source>
</reference>